<accession>A0ABR2V170</accession>
<sequence length="543" mass="60996">MSEGRATGLTVGETVLRGSRRHRNVEQARQQTDRKVVDIAEESITRAQANDARQANIAVSGHRSDQNEGPKPWETLVIGASLGNNLSRIEYKNREILQQTFIIEWSKRNEPQCVEARQELLNEMLLEREQMEDTEENNMPADQLHAKTAVAKRLKALCATVEYTDFNTQRINIEAAITGYETGVIKCSSDYTLFYAGAIVDTCPSYHSFATDRNERLDRYAEEFGPGWLWYEPPLAGSDSGSYAKKGFCIDQYPWHLPPNHKVHGEDFGMWSIKMRFVVDENKVRRSGKAPPPSSKGRTAVRDSEAQGFPRGSATFAVMLDSGSTFPMLTENDLSKFGITNMQKSYTAQTVWSIQTAQGLVENCPLFDLDVGVGAALNENNISPMNKPPGWPREQGILGGLCPVGILPMISEPVKWTDRLSGIFPFKVCYMSSVPTTGRIWLGENRRDVLGAQRFPPYRRHVTDGEWAITNPQGVADYNEAISSLGTPDEVIFAHEIDDFEKPGSYREFLDIDSRTRNKTTYGMADLKNRKNWIDDSVEFSPV</sequence>
<comment type="caution">
    <text evidence="2">The sequence shown here is derived from an EMBL/GenBank/DDBJ whole genome shotgun (WGS) entry which is preliminary data.</text>
</comment>
<feature type="region of interest" description="Disordered" evidence="1">
    <location>
        <begin position="284"/>
        <end position="306"/>
    </location>
</feature>
<keyword evidence="3" id="KW-1185">Reference proteome</keyword>
<organism evidence="2 3">
    <name type="scientific">Seiridium unicorne</name>
    <dbReference type="NCBI Taxonomy" id="138068"/>
    <lineage>
        <taxon>Eukaryota</taxon>
        <taxon>Fungi</taxon>
        <taxon>Dikarya</taxon>
        <taxon>Ascomycota</taxon>
        <taxon>Pezizomycotina</taxon>
        <taxon>Sordariomycetes</taxon>
        <taxon>Xylariomycetidae</taxon>
        <taxon>Amphisphaeriales</taxon>
        <taxon>Sporocadaceae</taxon>
        <taxon>Seiridium</taxon>
    </lineage>
</organism>
<evidence type="ECO:0000256" key="1">
    <source>
        <dbReference type="SAM" id="MobiDB-lite"/>
    </source>
</evidence>
<protein>
    <submittedName>
        <fullName evidence="2">Peptidase A2 domain-containing protein</fullName>
    </submittedName>
</protein>
<proteinExistence type="predicted"/>
<reference evidence="2 3" key="1">
    <citation type="journal article" date="2024" name="J. Plant Pathol.">
        <title>Sequence and assembly of the genome of Seiridium unicorne, isolate CBS 538.82, causal agent of cypress canker disease.</title>
        <authorList>
            <person name="Scali E."/>
            <person name="Rocca G.D."/>
            <person name="Danti R."/>
            <person name="Garbelotto M."/>
            <person name="Barberini S."/>
            <person name="Baroncelli R."/>
            <person name="Emiliani G."/>
        </authorList>
    </citation>
    <scope>NUCLEOTIDE SEQUENCE [LARGE SCALE GENOMIC DNA]</scope>
    <source>
        <strain evidence="2 3">BM-138-508</strain>
    </source>
</reference>
<feature type="region of interest" description="Disordered" evidence="1">
    <location>
        <begin position="1"/>
        <end position="32"/>
    </location>
</feature>
<name>A0ABR2V170_9PEZI</name>
<dbReference type="EMBL" id="JARVKF010000235">
    <property type="protein sequence ID" value="KAK9420418.1"/>
    <property type="molecule type" value="Genomic_DNA"/>
</dbReference>
<evidence type="ECO:0000313" key="3">
    <source>
        <dbReference type="Proteomes" id="UP001408356"/>
    </source>
</evidence>
<gene>
    <name evidence="2" type="ORF">SUNI508_06414</name>
</gene>
<evidence type="ECO:0000313" key="2">
    <source>
        <dbReference type="EMBL" id="KAK9420418.1"/>
    </source>
</evidence>
<dbReference type="Proteomes" id="UP001408356">
    <property type="component" value="Unassembled WGS sequence"/>
</dbReference>